<evidence type="ECO:0000256" key="6">
    <source>
        <dbReference type="ARBA" id="ARBA00005159"/>
    </source>
</evidence>
<keyword evidence="21" id="KW-1185">Reference proteome</keyword>
<name>Q30UD8_SULDN</name>
<feature type="binding site" evidence="19">
    <location>
        <begin position="8"/>
        <end position="15"/>
    </location>
    <ligand>
        <name>GTP</name>
        <dbReference type="ChEBI" id="CHEBI:37565"/>
    </ligand>
</feature>
<dbReference type="EC" id="2.7.7.62" evidence="9"/>
<evidence type="ECO:0000256" key="8">
    <source>
        <dbReference type="ARBA" id="ARBA00012016"/>
    </source>
</evidence>
<feature type="active site" description="GMP-histidine intermediate" evidence="18">
    <location>
        <position position="50"/>
    </location>
</feature>
<feature type="binding site" evidence="19">
    <location>
        <begin position="51"/>
        <end position="54"/>
    </location>
    <ligand>
        <name>GTP</name>
        <dbReference type="ChEBI" id="CHEBI:37565"/>
    </ligand>
</feature>
<evidence type="ECO:0000313" key="20">
    <source>
        <dbReference type="EMBL" id="ABB43393.1"/>
    </source>
</evidence>
<evidence type="ECO:0000256" key="2">
    <source>
        <dbReference type="ARBA" id="ARBA00000711"/>
    </source>
</evidence>
<keyword evidence="10" id="KW-0169">Cobalamin biosynthesis</keyword>
<dbReference type="RefSeq" id="WP_011371748.1">
    <property type="nucleotide sequence ID" value="NC_007575.1"/>
</dbReference>
<dbReference type="Proteomes" id="UP000002714">
    <property type="component" value="Chromosome"/>
</dbReference>
<dbReference type="GO" id="GO:0005524">
    <property type="term" value="F:ATP binding"/>
    <property type="evidence" value="ECO:0007669"/>
    <property type="project" value="UniProtKB-KW"/>
</dbReference>
<dbReference type="OrthoDB" id="9788370at2"/>
<dbReference type="SUPFAM" id="SSF52540">
    <property type="entry name" value="P-loop containing nucleoside triphosphate hydrolases"/>
    <property type="match status" value="1"/>
</dbReference>
<dbReference type="GO" id="GO:0008820">
    <property type="term" value="F:cobinamide phosphate guanylyltransferase activity"/>
    <property type="evidence" value="ECO:0007669"/>
    <property type="project" value="UniProtKB-EC"/>
</dbReference>
<evidence type="ECO:0000256" key="1">
    <source>
        <dbReference type="ARBA" id="ARBA00000312"/>
    </source>
</evidence>
<evidence type="ECO:0000256" key="14">
    <source>
        <dbReference type="ARBA" id="ARBA00022840"/>
    </source>
</evidence>
<dbReference type="CDD" id="cd00544">
    <property type="entry name" value="CobU"/>
    <property type="match status" value="1"/>
</dbReference>
<dbReference type="Gene3D" id="3.40.50.300">
    <property type="entry name" value="P-loop containing nucleotide triphosphate hydrolases"/>
    <property type="match status" value="1"/>
</dbReference>
<evidence type="ECO:0000256" key="13">
    <source>
        <dbReference type="ARBA" id="ARBA00022777"/>
    </source>
</evidence>
<keyword evidence="15 19" id="KW-0342">GTP-binding</keyword>
<keyword evidence="14" id="KW-0067">ATP-binding</keyword>
<evidence type="ECO:0000256" key="4">
    <source>
        <dbReference type="ARBA" id="ARBA00003889"/>
    </source>
</evidence>
<dbReference type="PANTHER" id="PTHR34848:SF1">
    <property type="entry name" value="BIFUNCTIONAL ADENOSYLCOBALAMIN BIOSYNTHESIS PROTEIN COBU"/>
    <property type="match status" value="1"/>
</dbReference>
<dbReference type="HOGENOM" id="CLU_094161_0_1_7"/>
<dbReference type="PANTHER" id="PTHR34848">
    <property type="match status" value="1"/>
</dbReference>
<reference evidence="20 21" key="1">
    <citation type="journal article" date="2008" name="Appl. Environ. Microbiol.">
        <title>Genome of the epsilonproteobacterial chemolithoautotroph Sulfurimonas denitrificans.</title>
        <authorList>
            <person name="Sievert S.M."/>
            <person name="Scott K.M."/>
            <person name="Klotz M.G."/>
            <person name="Chain P.S.G."/>
            <person name="Hauser L.J."/>
            <person name="Hemp J."/>
            <person name="Huegler M."/>
            <person name="Land M."/>
            <person name="Lapidus A."/>
            <person name="Larimer F.W."/>
            <person name="Lucas S."/>
            <person name="Malfatti S.A."/>
            <person name="Meyer F."/>
            <person name="Paulsen I.T."/>
            <person name="Ren Q."/>
            <person name="Simon J."/>
            <person name="Bailey K."/>
            <person name="Diaz E."/>
            <person name="Fitzpatrick K.A."/>
            <person name="Glover B."/>
            <person name="Gwatney N."/>
            <person name="Korajkic A."/>
            <person name="Long A."/>
            <person name="Mobberley J.M."/>
            <person name="Pantry S.N."/>
            <person name="Pazder G."/>
            <person name="Peterson S."/>
            <person name="Quintanilla J.D."/>
            <person name="Sprinkle R."/>
            <person name="Stephens J."/>
            <person name="Thomas P."/>
            <person name="Vaughn R."/>
            <person name="Weber M.J."/>
            <person name="Wooten L.L."/>
        </authorList>
    </citation>
    <scope>NUCLEOTIDE SEQUENCE [LARGE SCALE GENOMIC DNA]</scope>
    <source>
        <strain evidence="21">ATCC 33889 / DSM 1251</strain>
    </source>
</reference>
<keyword evidence="12 19" id="KW-0547">Nucleotide-binding</keyword>
<dbReference type="GO" id="GO:0043752">
    <property type="term" value="F:adenosylcobinamide kinase activity"/>
    <property type="evidence" value="ECO:0007669"/>
    <property type="project" value="UniProtKB-EC"/>
</dbReference>
<dbReference type="STRING" id="326298.Suden_0112"/>
<evidence type="ECO:0000256" key="11">
    <source>
        <dbReference type="ARBA" id="ARBA00022679"/>
    </source>
</evidence>
<dbReference type="EC" id="2.7.1.156" evidence="8"/>
<comment type="pathway">
    <text evidence="6">Cofactor biosynthesis; adenosylcobalamin biosynthesis; adenosylcobalamin from cob(II)yrinate a,c-diamide: step 5/7.</text>
</comment>
<comment type="pathway">
    <text evidence="5">Cofactor biosynthesis; adenosylcobalamin biosynthesis; adenosylcobalamin from cob(II)yrinate a,c-diamide: step 6/7.</text>
</comment>
<dbReference type="PIRSF" id="PIRSF006135">
    <property type="entry name" value="CobU"/>
    <property type="match status" value="1"/>
</dbReference>
<evidence type="ECO:0000256" key="16">
    <source>
        <dbReference type="ARBA" id="ARBA00029570"/>
    </source>
</evidence>
<accession>Q30UD8</accession>
<dbReference type="KEGG" id="tdn:Suden_0112"/>
<dbReference type="InterPro" id="IPR027417">
    <property type="entry name" value="P-loop_NTPase"/>
</dbReference>
<dbReference type="GO" id="GO:0005525">
    <property type="term" value="F:GTP binding"/>
    <property type="evidence" value="ECO:0007669"/>
    <property type="project" value="UniProtKB-KW"/>
</dbReference>
<evidence type="ECO:0000256" key="17">
    <source>
        <dbReference type="ARBA" id="ARBA00030571"/>
    </source>
</evidence>
<organism evidence="20 21">
    <name type="scientific">Sulfurimonas denitrificans (strain ATCC 33889 / DSM 1251)</name>
    <name type="common">Thiomicrospira denitrificans (strain ATCC 33889 / DSM 1251)</name>
    <dbReference type="NCBI Taxonomy" id="326298"/>
    <lineage>
        <taxon>Bacteria</taxon>
        <taxon>Pseudomonadati</taxon>
        <taxon>Campylobacterota</taxon>
        <taxon>Epsilonproteobacteria</taxon>
        <taxon>Campylobacterales</taxon>
        <taxon>Sulfurimonadaceae</taxon>
        <taxon>Sulfurimonas</taxon>
    </lineage>
</organism>
<feature type="binding site" evidence="19">
    <location>
        <position position="81"/>
    </location>
    <ligand>
        <name>GTP</name>
        <dbReference type="ChEBI" id="CHEBI:37565"/>
    </ligand>
</feature>
<keyword evidence="11 20" id="KW-0808">Transferase</keyword>
<evidence type="ECO:0000256" key="3">
    <source>
        <dbReference type="ARBA" id="ARBA00001522"/>
    </source>
</evidence>
<gene>
    <name evidence="20" type="ordered locus">Suden_0112</name>
</gene>
<dbReference type="Pfam" id="PF02283">
    <property type="entry name" value="CobU"/>
    <property type="match status" value="1"/>
</dbReference>
<evidence type="ECO:0000256" key="9">
    <source>
        <dbReference type="ARBA" id="ARBA00012523"/>
    </source>
</evidence>
<evidence type="ECO:0000256" key="5">
    <source>
        <dbReference type="ARBA" id="ARBA00004692"/>
    </source>
</evidence>
<protein>
    <recommendedName>
        <fullName evidence="16">Adenosylcobinamide kinase</fullName>
        <ecNumber evidence="8">2.7.1.156</ecNumber>
        <ecNumber evidence="9">2.7.7.62</ecNumber>
    </recommendedName>
    <alternativeName>
        <fullName evidence="17">Adenosylcobinamide-phosphate guanylyltransferase</fullName>
    </alternativeName>
</protein>
<evidence type="ECO:0000256" key="10">
    <source>
        <dbReference type="ARBA" id="ARBA00022573"/>
    </source>
</evidence>
<evidence type="ECO:0000256" key="19">
    <source>
        <dbReference type="PIRSR" id="PIRSR006135-2"/>
    </source>
</evidence>
<comment type="similarity">
    <text evidence="7">Belongs to the CobU/CobP family.</text>
</comment>
<evidence type="ECO:0000256" key="12">
    <source>
        <dbReference type="ARBA" id="ARBA00022741"/>
    </source>
</evidence>
<dbReference type="eggNOG" id="COG2087">
    <property type="taxonomic scope" value="Bacteria"/>
</dbReference>
<dbReference type="InterPro" id="IPR003203">
    <property type="entry name" value="CobU/CobP"/>
</dbReference>
<evidence type="ECO:0000256" key="7">
    <source>
        <dbReference type="ARBA" id="ARBA00007490"/>
    </source>
</evidence>
<proteinExistence type="inferred from homology"/>
<comment type="catalytic activity">
    <reaction evidence="2">
        <text>adenosylcob(III)inamide phosphate + GTP + H(+) = adenosylcob(III)inamide-GDP + diphosphate</text>
        <dbReference type="Rhea" id="RHEA:22712"/>
        <dbReference type="ChEBI" id="CHEBI:15378"/>
        <dbReference type="ChEBI" id="CHEBI:33019"/>
        <dbReference type="ChEBI" id="CHEBI:37565"/>
        <dbReference type="ChEBI" id="CHEBI:58502"/>
        <dbReference type="ChEBI" id="CHEBI:60487"/>
        <dbReference type="EC" id="2.7.7.62"/>
    </reaction>
</comment>
<comment type="catalytic activity">
    <reaction evidence="3">
        <text>adenosylcob(III)inamide + GTP = adenosylcob(III)inamide phosphate + GDP + H(+)</text>
        <dbReference type="Rhea" id="RHEA:15765"/>
        <dbReference type="ChEBI" id="CHEBI:2480"/>
        <dbReference type="ChEBI" id="CHEBI:15378"/>
        <dbReference type="ChEBI" id="CHEBI:37565"/>
        <dbReference type="ChEBI" id="CHEBI:58189"/>
        <dbReference type="ChEBI" id="CHEBI:58502"/>
        <dbReference type="EC" id="2.7.1.156"/>
    </reaction>
</comment>
<dbReference type="EMBL" id="CP000153">
    <property type="protein sequence ID" value="ABB43393.1"/>
    <property type="molecule type" value="Genomic_DNA"/>
</dbReference>
<keyword evidence="13 20" id="KW-0418">Kinase</keyword>
<evidence type="ECO:0000313" key="21">
    <source>
        <dbReference type="Proteomes" id="UP000002714"/>
    </source>
</evidence>
<comment type="catalytic activity">
    <reaction evidence="1">
        <text>adenosylcob(III)inamide + ATP = adenosylcob(III)inamide phosphate + ADP + H(+)</text>
        <dbReference type="Rhea" id="RHEA:15769"/>
        <dbReference type="ChEBI" id="CHEBI:2480"/>
        <dbReference type="ChEBI" id="CHEBI:15378"/>
        <dbReference type="ChEBI" id="CHEBI:30616"/>
        <dbReference type="ChEBI" id="CHEBI:58502"/>
        <dbReference type="ChEBI" id="CHEBI:456216"/>
        <dbReference type="EC" id="2.7.1.156"/>
    </reaction>
</comment>
<dbReference type="AlphaFoldDB" id="Q30UD8"/>
<sequence>MKKTLFIGGIKSGKSLNAQNYILASSLQKPIYLATTEFIDKELQERINAHKQSRMDSFETIEEPLKLYNKILECKSAILVECVSMWINNMLYHGFTFADMKEELEKILELDKTVVFVLNDIGSGVIPDNALAREFVDISGKLSQLIASKCDEVYHTIAGISTRIK</sequence>
<feature type="binding site" evidence="19">
    <location>
        <position position="62"/>
    </location>
    <ligand>
        <name>GTP</name>
        <dbReference type="ChEBI" id="CHEBI:37565"/>
    </ligand>
</feature>
<dbReference type="GO" id="GO:0009236">
    <property type="term" value="P:cobalamin biosynthetic process"/>
    <property type="evidence" value="ECO:0007669"/>
    <property type="project" value="UniProtKB-UniPathway"/>
</dbReference>
<dbReference type="UniPathway" id="UPA00148">
    <property type="reaction ID" value="UER00236"/>
</dbReference>
<evidence type="ECO:0000256" key="18">
    <source>
        <dbReference type="PIRSR" id="PIRSR006135-1"/>
    </source>
</evidence>
<evidence type="ECO:0000256" key="15">
    <source>
        <dbReference type="ARBA" id="ARBA00023134"/>
    </source>
</evidence>
<comment type="function">
    <text evidence="4">Catalyzes ATP-dependent phosphorylation of adenosylcobinamide and addition of GMP to adenosylcobinamide phosphate.</text>
</comment>